<organism evidence="2 3">
    <name type="scientific">Natronocella acetinitrilica</name>
    <dbReference type="NCBI Taxonomy" id="414046"/>
    <lineage>
        <taxon>Bacteria</taxon>
        <taxon>Pseudomonadati</taxon>
        <taxon>Pseudomonadota</taxon>
        <taxon>Gammaproteobacteria</taxon>
        <taxon>Chromatiales</taxon>
        <taxon>Ectothiorhodospiraceae</taxon>
        <taxon>Natronocella</taxon>
    </lineage>
</organism>
<dbReference type="SUPFAM" id="SSF109604">
    <property type="entry name" value="HD-domain/PDEase-like"/>
    <property type="match status" value="1"/>
</dbReference>
<dbReference type="PANTHER" id="PTHR33525">
    <property type="match status" value="1"/>
</dbReference>
<dbReference type="AlphaFoldDB" id="A0AAE3G365"/>
<reference evidence="2" key="1">
    <citation type="submission" date="2022-03" db="EMBL/GenBank/DDBJ databases">
        <title>Genomic Encyclopedia of Type Strains, Phase III (KMG-III): the genomes of soil and plant-associated and newly described type strains.</title>
        <authorList>
            <person name="Whitman W."/>
        </authorList>
    </citation>
    <scope>NUCLEOTIDE SEQUENCE</scope>
    <source>
        <strain evidence="2">ANL 6-2</strain>
    </source>
</reference>
<dbReference type="RefSeq" id="WP_253476690.1">
    <property type="nucleotide sequence ID" value="NZ_JALJXV010000003.1"/>
</dbReference>
<sequence>MSGSEPVSAPARSAVIVAHADRGEAGLMGERIAAALPGAVIHYAHSAGEVVRQLRSTLASAVFSAWPLADTDLAGVVRVVNVAMGAAAPPVTVVTERCDARSVALARRAGVRGYLLAPLRPEGVRGWAERLAPELLRAGVHGELVLDQAPSVAAREALQDRLINEWRSGAIDIPAPPAVYQSIRSAIEGEESGVAVIAAMIEREPGLAGRLLGVANSSYYRGVKELRSVERALTRLGLRHVADIVLAIDQKSAFMVQNRAIAARIQNHWEASVATALAARLLARHLREGDPDALYTAGLLQGVGALAVLRAIDRQIGADETPEMAEIDALVAQLAPEFRAALLRHWRFSEGFRAIACPEAADAGGLYAEQRSLIALALAVASACKRGAQDGRESELAALAGGVHARRLGVDAEALSRLTEESARGLQELRQVIG</sequence>
<dbReference type="EMBL" id="JALJXV010000003">
    <property type="protein sequence ID" value="MCP1674582.1"/>
    <property type="molecule type" value="Genomic_DNA"/>
</dbReference>
<evidence type="ECO:0000259" key="1">
    <source>
        <dbReference type="PROSITE" id="PS51833"/>
    </source>
</evidence>
<dbReference type="InterPro" id="IPR013976">
    <property type="entry name" value="HDOD"/>
</dbReference>
<dbReference type="SUPFAM" id="SSF52172">
    <property type="entry name" value="CheY-like"/>
    <property type="match status" value="1"/>
</dbReference>
<evidence type="ECO:0000313" key="3">
    <source>
        <dbReference type="Proteomes" id="UP001205843"/>
    </source>
</evidence>
<evidence type="ECO:0000313" key="2">
    <source>
        <dbReference type="EMBL" id="MCP1674582.1"/>
    </source>
</evidence>
<dbReference type="PROSITE" id="PS51833">
    <property type="entry name" value="HDOD"/>
    <property type="match status" value="1"/>
</dbReference>
<feature type="domain" description="HDOD" evidence="1">
    <location>
        <begin position="173"/>
        <end position="362"/>
    </location>
</feature>
<dbReference type="Gene3D" id="1.10.3210.10">
    <property type="entry name" value="Hypothetical protein af1432"/>
    <property type="match status" value="1"/>
</dbReference>
<comment type="caution">
    <text evidence="2">The sequence shown here is derived from an EMBL/GenBank/DDBJ whole genome shotgun (WGS) entry which is preliminary data.</text>
</comment>
<gene>
    <name evidence="2" type="ORF">J2T57_001684</name>
</gene>
<proteinExistence type="predicted"/>
<dbReference type="PANTHER" id="PTHR33525:SF3">
    <property type="entry name" value="RIBONUCLEASE Y"/>
    <property type="match status" value="1"/>
</dbReference>
<dbReference type="InterPro" id="IPR052340">
    <property type="entry name" value="RNase_Y/CdgJ"/>
</dbReference>
<keyword evidence="3" id="KW-1185">Reference proteome</keyword>
<name>A0AAE3G365_9GAMM</name>
<dbReference type="InterPro" id="IPR011006">
    <property type="entry name" value="CheY-like_superfamily"/>
</dbReference>
<protein>
    <submittedName>
        <fullName evidence="2">HD-like signal output (HDOD) protein</fullName>
    </submittedName>
</protein>
<accession>A0AAE3G365</accession>
<dbReference type="Pfam" id="PF08668">
    <property type="entry name" value="HDOD"/>
    <property type="match status" value="1"/>
</dbReference>
<dbReference type="Proteomes" id="UP001205843">
    <property type="component" value="Unassembled WGS sequence"/>
</dbReference>